<protein>
    <submittedName>
        <fullName evidence="1">Uncharacterized protein</fullName>
    </submittedName>
</protein>
<reference evidence="1" key="1">
    <citation type="submission" date="2021-02" db="EMBL/GenBank/DDBJ databases">
        <authorList>
            <person name="Dougan E. K."/>
            <person name="Rhodes N."/>
            <person name="Thang M."/>
            <person name="Chan C."/>
        </authorList>
    </citation>
    <scope>NUCLEOTIDE SEQUENCE</scope>
</reference>
<accession>A0A812SIF2</accession>
<proteinExistence type="predicted"/>
<evidence type="ECO:0000313" key="2">
    <source>
        <dbReference type="Proteomes" id="UP000601435"/>
    </source>
</evidence>
<dbReference type="EMBL" id="CAJNJA010021837">
    <property type="protein sequence ID" value="CAE7482419.1"/>
    <property type="molecule type" value="Genomic_DNA"/>
</dbReference>
<sequence length="301" mass="34016">MDHPLLSYLDEGLSRPSVKEFLQRIEGRSESAAGVECFDTEKYKASMEKFGEYTCNVNFLEIPAFTLCHEKLVPGMSAVRKVQDSHWPRNKPCLLSYFQKSVCTRPKEAVQKHFIVTEFLMPGLWRDSVAIAASSRTEPPNKDQVKLLSNDPLRFAFLLTVIDACEGGWSTEIETAAKSMRVTYILCTSDEQVEQKKFLLSARQGSLADNAVLKGWKRMMAVVAIKGKLQEWCRDSSDKVSEWLAHEKFVVSKETVKSYCSIHVRVVAAHAEGVLEEIEEEFGMENQLVKTWILSLAMGPP</sequence>
<comment type="caution">
    <text evidence="1">The sequence shown here is derived from an EMBL/GenBank/DDBJ whole genome shotgun (WGS) entry which is preliminary data.</text>
</comment>
<organism evidence="1 2">
    <name type="scientific">Symbiodinium necroappetens</name>
    <dbReference type="NCBI Taxonomy" id="1628268"/>
    <lineage>
        <taxon>Eukaryota</taxon>
        <taxon>Sar</taxon>
        <taxon>Alveolata</taxon>
        <taxon>Dinophyceae</taxon>
        <taxon>Suessiales</taxon>
        <taxon>Symbiodiniaceae</taxon>
        <taxon>Symbiodinium</taxon>
    </lineage>
</organism>
<evidence type="ECO:0000313" key="1">
    <source>
        <dbReference type="EMBL" id="CAE7482419.1"/>
    </source>
</evidence>
<dbReference type="OrthoDB" id="10274736at2759"/>
<keyword evidence="2" id="KW-1185">Reference proteome</keyword>
<dbReference type="AlphaFoldDB" id="A0A812SIF2"/>
<name>A0A812SIF2_9DINO</name>
<dbReference type="Proteomes" id="UP000601435">
    <property type="component" value="Unassembled WGS sequence"/>
</dbReference>
<gene>
    <name evidence="1" type="ORF">SNEC2469_LOCUS13665</name>
</gene>